<dbReference type="Gene3D" id="1.10.400.10">
    <property type="entry name" value="GI Alpha 1, domain 2-like"/>
    <property type="match status" value="1"/>
</dbReference>
<evidence type="ECO:0000256" key="5">
    <source>
        <dbReference type="PIRSR" id="PIRSR601019-1"/>
    </source>
</evidence>
<dbReference type="PRINTS" id="PR00318">
    <property type="entry name" value="GPROTEINA"/>
</dbReference>
<evidence type="ECO:0000256" key="4">
    <source>
        <dbReference type="ARBA" id="ARBA00023224"/>
    </source>
</evidence>
<comment type="caution">
    <text evidence="7">The sequence shown here is derived from an EMBL/GenBank/DDBJ whole genome shotgun (WGS) entry which is preliminary data.</text>
</comment>
<evidence type="ECO:0000256" key="1">
    <source>
        <dbReference type="ARBA" id="ARBA00022723"/>
    </source>
</evidence>
<feature type="binding site" evidence="5">
    <location>
        <begin position="364"/>
        <end position="367"/>
    </location>
    <ligand>
        <name>GTP</name>
        <dbReference type="ChEBI" id="CHEBI:37565"/>
    </ligand>
</feature>
<dbReference type="InterPro" id="IPR001019">
    <property type="entry name" value="Gprotein_alpha_su"/>
</dbReference>
<dbReference type="AlphaFoldDB" id="A0AAV9ZXD3"/>
<keyword evidence="3 5" id="KW-0342">GTP-binding</keyword>
<sequence length="453" mass="51767">MGDELIQNRSSITMPSPPLSSHHPPRIWRKQLSKAIDASLLLEEKLRRSKESYNLKIILIGPKQCGKTTLLKGLRNCCAPKAFKVEADVWRPVIRLNLVRTMNFVTNLVLHSQPRRTTSDDRQSAPPILPSGLRQLAETVASVLREVEETLLNCIAPPEKILQAGWYPLNRVAEFSSGHTLIPFRREHMREEERRADQLLSACVHDMHALWTADMIQQILVEQNVALQNQPGFFLDDLRRICDAGYVPTTSKDDILRTRVHNPFIVCPGKHEIERESPFPWAFRSLTVYEMRSRCTISDRAPWAQFVDNVDCLIFLIPISAFDETHYENETGVEINRLEASLNHWRLLCSKKLLASVQFTVCLNKIDIFTRKIESGKQFSKYVTSYGRQPNDPEAIIEYICRKVQGIHKKSSPRGRNLHLHCICATDPTAVLSVMSGLRADITAKTLYQGHFL</sequence>
<evidence type="ECO:0000256" key="2">
    <source>
        <dbReference type="ARBA" id="ARBA00022741"/>
    </source>
</evidence>
<dbReference type="GO" id="GO:0005525">
    <property type="term" value="F:GTP binding"/>
    <property type="evidence" value="ECO:0007669"/>
    <property type="project" value="UniProtKB-KW"/>
</dbReference>
<dbReference type="PROSITE" id="PS51882">
    <property type="entry name" value="G_ALPHA"/>
    <property type="match status" value="1"/>
</dbReference>
<dbReference type="SUPFAM" id="SSF47895">
    <property type="entry name" value="Transducin (alpha subunit), insertion domain"/>
    <property type="match status" value="1"/>
</dbReference>
<reference evidence="7 8" key="1">
    <citation type="journal article" date="2024" name="J Genomics">
        <title>Draft genome sequencing and assembly of Favolaschia claudopus CIRM-BRFM 2984 isolated from oak limbs.</title>
        <authorList>
            <person name="Navarro D."/>
            <person name="Drula E."/>
            <person name="Chaduli D."/>
            <person name="Cazenave R."/>
            <person name="Ahrendt S."/>
            <person name="Wang J."/>
            <person name="Lipzen A."/>
            <person name="Daum C."/>
            <person name="Barry K."/>
            <person name="Grigoriev I.V."/>
            <person name="Favel A."/>
            <person name="Rosso M.N."/>
            <person name="Martin F."/>
        </authorList>
    </citation>
    <scope>NUCLEOTIDE SEQUENCE [LARGE SCALE GENOMIC DNA]</scope>
    <source>
        <strain evidence="7 8">CIRM-BRFM 2984</strain>
    </source>
</reference>
<keyword evidence="1" id="KW-0479">Metal-binding</keyword>
<evidence type="ECO:0000256" key="3">
    <source>
        <dbReference type="ARBA" id="ARBA00023134"/>
    </source>
</evidence>
<keyword evidence="2 5" id="KW-0547">Nucleotide-binding</keyword>
<dbReference type="Proteomes" id="UP001362999">
    <property type="component" value="Unassembled WGS sequence"/>
</dbReference>
<dbReference type="InterPro" id="IPR027417">
    <property type="entry name" value="P-loop_NTPase"/>
</dbReference>
<evidence type="ECO:0000313" key="8">
    <source>
        <dbReference type="Proteomes" id="UP001362999"/>
    </source>
</evidence>
<dbReference type="EMBL" id="JAWWNJ010000101">
    <property type="protein sequence ID" value="KAK6995735.1"/>
    <property type="molecule type" value="Genomic_DNA"/>
</dbReference>
<dbReference type="GO" id="GO:0046872">
    <property type="term" value="F:metal ion binding"/>
    <property type="evidence" value="ECO:0007669"/>
    <property type="project" value="UniProtKB-KW"/>
</dbReference>
<dbReference type="InterPro" id="IPR011025">
    <property type="entry name" value="GproteinA_insert"/>
</dbReference>
<dbReference type="PANTHER" id="PTHR10218:SF360">
    <property type="entry name" value="GUANINE NUCLEOTIDE-BINDING PROTEIN SUBUNIT ALPHA HOMOLOG"/>
    <property type="match status" value="1"/>
</dbReference>
<dbReference type="GO" id="GO:0003924">
    <property type="term" value="F:GTPase activity"/>
    <property type="evidence" value="ECO:0007669"/>
    <property type="project" value="InterPro"/>
</dbReference>
<accession>A0AAV9ZXD3</accession>
<feature type="binding site" evidence="5">
    <location>
        <position position="425"/>
    </location>
    <ligand>
        <name>GTP</name>
        <dbReference type="ChEBI" id="CHEBI:37565"/>
    </ligand>
</feature>
<dbReference type="SMART" id="SM00275">
    <property type="entry name" value="G_alpha"/>
    <property type="match status" value="1"/>
</dbReference>
<evidence type="ECO:0000313" key="7">
    <source>
        <dbReference type="EMBL" id="KAK6995735.1"/>
    </source>
</evidence>
<keyword evidence="8" id="KW-1185">Reference proteome</keyword>
<dbReference type="GO" id="GO:0007188">
    <property type="term" value="P:adenylate cyclase-modulating G protein-coupled receptor signaling pathway"/>
    <property type="evidence" value="ECO:0007669"/>
    <property type="project" value="TreeGrafter"/>
</dbReference>
<dbReference type="PANTHER" id="PTHR10218">
    <property type="entry name" value="GTP-BINDING PROTEIN ALPHA SUBUNIT"/>
    <property type="match status" value="1"/>
</dbReference>
<dbReference type="GO" id="GO:0005737">
    <property type="term" value="C:cytoplasm"/>
    <property type="evidence" value="ECO:0007669"/>
    <property type="project" value="TreeGrafter"/>
</dbReference>
<name>A0AAV9ZXD3_9AGAR</name>
<proteinExistence type="predicted"/>
<dbReference type="FunFam" id="3.40.50.300:FF:000692">
    <property type="entry name" value="Guanine nucleotide-binding protein subunit alpha"/>
    <property type="match status" value="1"/>
</dbReference>
<evidence type="ECO:0000256" key="6">
    <source>
        <dbReference type="SAM" id="MobiDB-lite"/>
    </source>
</evidence>
<dbReference type="SUPFAM" id="SSF52540">
    <property type="entry name" value="P-loop containing nucleoside triphosphate hydrolases"/>
    <property type="match status" value="1"/>
</dbReference>
<dbReference type="GO" id="GO:0001664">
    <property type="term" value="F:G protein-coupled receptor binding"/>
    <property type="evidence" value="ECO:0007669"/>
    <property type="project" value="TreeGrafter"/>
</dbReference>
<dbReference type="GO" id="GO:0005834">
    <property type="term" value="C:heterotrimeric G-protein complex"/>
    <property type="evidence" value="ECO:0007669"/>
    <property type="project" value="TreeGrafter"/>
</dbReference>
<dbReference type="Gene3D" id="3.40.50.300">
    <property type="entry name" value="P-loop containing nucleotide triphosphate hydrolases"/>
    <property type="match status" value="1"/>
</dbReference>
<gene>
    <name evidence="7" type="ORF">R3P38DRAFT_107240</name>
</gene>
<protein>
    <submittedName>
        <fullName evidence="7">Guanine nucleotide binding protein, alpha subunit</fullName>
    </submittedName>
</protein>
<dbReference type="GO" id="GO:0031683">
    <property type="term" value="F:G-protein beta/gamma-subunit complex binding"/>
    <property type="evidence" value="ECO:0007669"/>
    <property type="project" value="InterPro"/>
</dbReference>
<keyword evidence="4" id="KW-0807">Transducer</keyword>
<organism evidence="7 8">
    <name type="scientific">Favolaschia claudopus</name>
    <dbReference type="NCBI Taxonomy" id="2862362"/>
    <lineage>
        <taxon>Eukaryota</taxon>
        <taxon>Fungi</taxon>
        <taxon>Dikarya</taxon>
        <taxon>Basidiomycota</taxon>
        <taxon>Agaricomycotina</taxon>
        <taxon>Agaricomycetes</taxon>
        <taxon>Agaricomycetidae</taxon>
        <taxon>Agaricales</taxon>
        <taxon>Marasmiineae</taxon>
        <taxon>Mycenaceae</taxon>
        <taxon>Favolaschia</taxon>
    </lineage>
</organism>
<feature type="region of interest" description="Disordered" evidence="6">
    <location>
        <begin position="1"/>
        <end position="25"/>
    </location>
</feature>
<dbReference type="Pfam" id="PF00503">
    <property type="entry name" value="G-alpha"/>
    <property type="match status" value="1"/>
</dbReference>